<comment type="caution">
    <text evidence="1">The sequence shown here is derived from an EMBL/GenBank/DDBJ whole genome shotgun (WGS) entry which is preliminary data.</text>
</comment>
<gene>
    <name evidence="1" type="ORF">K0M31_009838</name>
</gene>
<reference evidence="1" key="1">
    <citation type="submission" date="2021-10" db="EMBL/GenBank/DDBJ databases">
        <title>Melipona bicolor Genome sequencing and assembly.</title>
        <authorList>
            <person name="Araujo N.S."/>
            <person name="Arias M.C."/>
        </authorList>
    </citation>
    <scope>NUCLEOTIDE SEQUENCE</scope>
    <source>
        <strain evidence="1">USP_2M_L1-L4_2017</strain>
        <tissue evidence="1">Whole body</tissue>
    </source>
</reference>
<organism evidence="1 2">
    <name type="scientific">Melipona bicolor</name>
    <dbReference type="NCBI Taxonomy" id="60889"/>
    <lineage>
        <taxon>Eukaryota</taxon>
        <taxon>Metazoa</taxon>
        <taxon>Ecdysozoa</taxon>
        <taxon>Arthropoda</taxon>
        <taxon>Hexapoda</taxon>
        <taxon>Insecta</taxon>
        <taxon>Pterygota</taxon>
        <taxon>Neoptera</taxon>
        <taxon>Endopterygota</taxon>
        <taxon>Hymenoptera</taxon>
        <taxon>Apocrita</taxon>
        <taxon>Aculeata</taxon>
        <taxon>Apoidea</taxon>
        <taxon>Anthophila</taxon>
        <taxon>Apidae</taxon>
        <taxon>Melipona</taxon>
    </lineage>
</organism>
<dbReference type="AlphaFoldDB" id="A0AA40FMT7"/>
<keyword evidence="2" id="KW-1185">Reference proteome</keyword>
<name>A0AA40FMT7_9HYME</name>
<dbReference type="EMBL" id="JAHYIQ010000024">
    <property type="protein sequence ID" value="KAK1121990.1"/>
    <property type="molecule type" value="Genomic_DNA"/>
</dbReference>
<evidence type="ECO:0000313" key="1">
    <source>
        <dbReference type="EMBL" id="KAK1121990.1"/>
    </source>
</evidence>
<protein>
    <submittedName>
        <fullName evidence="1">Uncharacterized protein</fullName>
    </submittedName>
</protein>
<proteinExistence type="predicted"/>
<accession>A0AA40FMT7</accession>
<sequence length="100" mass="11332">MCPTKFAWPVLTLVSDLFFHSSFPNLFSRSVRKKRHLLANLSSSRTMRGCFVPLTPPLFEGEPYTDIGRISLGLVWFGLHEKTARHCPSRLSAGKELRNA</sequence>
<evidence type="ECO:0000313" key="2">
    <source>
        <dbReference type="Proteomes" id="UP001177670"/>
    </source>
</evidence>
<dbReference type="Proteomes" id="UP001177670">
    <property type="component" value="Unassembled WGS sequence"/>
</dbReference>